<sequence>MRVDDPFVLNDRYRDSLTRILELALPMHQRSVLDSHAIQQISRLWTSALDHRSHRGCCSARWPRTTERWLRGSRSESISRWQSKSRW</sequence>
<evidence type="ECO:0000313" key="1">
    <source>
        <dbReference type="EMBL" id="KAK7273702.1"/>
    </source>
</evidence>
<keyword evidence="2" id="KW-1185">Reference proteome</keyword>
<dbReference type="EMBL" id="JAYWIO010000003">
    <property type="protein sequence ID" value="KAK7273702.1"/>
    <property type="molecule type" value="Genomic_DNA"/>
</dbReference>
<reference evidence="1 2" key="1">
    <citation type="submission" date="2024-01" db="EMBL/GenBank/DDBJ databases">
        <title>The genomes of 5 underutilized Papilionoideae crops provide insights into root nodulation and disease resistanc.</title>
        <authorList>
            <person name="Yuan L."/>
        </authorList>
    </citation>
    <scope>NUCLEOTIDE SEQUENCE [LARGE SCALE GENOMIC DNA]</scope>
    <source>
        <strain evidence="1">ZHUSHIDOU_FW_LH</strain>
        <tissue evidence="1">Leaf</tissue>
    </source>
</reference>
<dbReference type="AlphaFoldDB" id="A0AAN9FBV2"/>
<evidence type="ECO:0000313" key="2">
    <source>
        <dbReference type="Proteomes" id="UP001372338"/>
    </source>
</evidence>
<accession>A0AAN9FBV2</accession>
<proteinExistence type="predicted"/>
<comment type="caution">
    <text evidence="1">The sequence shown here is derived from an EMBL/GenBank/DDBJ whole genome shotgun (WGS) entry which is preliminary data.</text>
</comment>
<organism evidence="1 2">
    <name type="scientific">Crotalaria pallida</name>
    <name type="common">Smooth rattlebox</name>
    <name type="synonym">Crotalaria striata</name>
    <dbReference type="NCBI Taxonomy" id="3830"/>
    <lineage>
        <taxon>Eukaryota</taxon>
        <taxon>Viridiplantae</taxon>
        <taxon>Streptophyta</taxon>
        <taxon>Embryophyta</taxon>
        <taxon>Tracheophyta</taxon>
        <taxon>Spermatophyta</taxon>
        <taxon>Magnoliopsida</taxon>
        <taxon>eudicotyledons</taxon>
        <taxon>Gunneridae</taxon>
        <taxon>Pentapetalae</taxon>
        <taxon>rosids</taxon>
        <taxon>fabids</taxon>
        <taxon>Fabales</taxon>
        <taxon>Fabaceae</taxon>
        <taxon>Papilionoideae</taxon>
        <taxon>50 kb inversion clade</taxon>
        <taxon>genistoids sensu lato</taxon>
        <taxon>core genistoids</taxon>
        <taxon>Crotalarieae</taxon>
        <taxon>Crotalaria</taxon>
    </lineage>
</organism>
<protein>
    <submittedName>
        <fullName evidence="1">Uncharacterized protein</fullName>
    </submittedName>
</protein>
<dbReference type="Proteomes" id="UP001372338">
    <property type="component" value="Unassembled WGS sequence"/>
</dbReference>
<name>A0AAN9FBV2_CROPI</name>
<gene>
    <name evidence="1" type="ORF">RIF29_14761</name>
</gene>